<dbReference type="Pfam" id="PF23044">
    <property type="entry name" value="SH3-C_UBE2O"/>
    <property type="match status" value="1"/>
</dbReference>
<evidence type="ECO:0000256" key="2">
    <source>
        <dbReference type="ARBA" id="ARBA00022786"/>
    </source>
</evidence>
<feature type="domain" description="UBC core" evidence="4">
    <location>
        <begin position="841"/>
        <end position="1001"/>
    </location>
</feature>
<gene>
    <name evidence="5" type="ORF">PSYICH_LOCUS5944</name>
</gene>
<keyword evidence="6" id="KW-1185">Reference proteome</keyword>
<keyword evidence="1" id="KW-0808">Transferase</keyword>
<organism evidence="5 6">
    <name type="scientific">Psylliodes chrysocephalus</name>
    <dbReference type="NCBI Taxonomy" id="3402493"/>
    <lineage>
        <taxon>Eukaryota</taxon>
        <taxon>Metazoa</taxon>
        <taxon>Ecdysozoa</taxon>
        <taxon>Arthropoda</taxon>
        <taxon>Hexapoda</taxon>
        <taxon>Insecta</taxon>
        <taxon>Pterygota</taxon>
        <taxon>Neoptera</taxon>
        <taxon>Endopterygota</taxon>
        <taxon>Coleoptera</taxon>
        <taxon>Polyphaga</taxon>
        <taxon>Cucujiformia</taxon>
        <taxon>Chrysomeloidea</taxon>
        <taxon>Chrysomelidae</taxon>
        <taxon>Galerucinae</taxon>
        <taxon>Alticini</taxon>
        <taxon>Psylliodes</taxon>
    </lineage>
</organism>
<dbReference type="SUPFAM" id="SSF54495">
    <property type="entry name" value="UBC-like"/>
    <property type="match status" value="1"/>
</dbReference>
<dbReference type="InterPro" id="IPR057735">
    <property type="entry name" value="UBE2O-like_tSH3-B"/>
</dbReference>
<feature type="compositionally biased region" description="Polar residues" evidence="3">
    <location>
        <begin position="356"/>
        <end position="368"/>
    </location>
</feature>
<dbReference type="InterPro" id="IPR000608">
    <property type="entry name" value="UBC"/>
</dbReference>
<proteinExistence type="predicted"/>
<dbReference type="GO" id="GO:0061631">
    <property type="term" value="F:ubiquitin conjugating enzyme activity"/>
    <property type="evidence" value="ECO:0007669"/>
    <property type="project" value="TreeGrafter"/>
</dbReference>
<dbReference type="PANTHER" id="PTHR46116">
    <property type="entry name" value="(E3-INDEPENDENT) E2 UBIQUITIN-CONJUGATING ENZYME"/>
    <property type="match status" value="1"/>
</dbReference>
<evidence type="ECO:0000313" key="6">
    <source>
        <dbReference type="Proteomes" id="UP001153636"/>
    </source>
</evidence>
<evidence type="ECO:0000259" key="4">
    <source>
        <dbReference type="PROSITE" id="PS50127"/>
    </source>
</evidence>
<evidence type="ECO:0000256" key="3">
    <source>
        <dbReference type="SAM" id="MobiDB-lite"/>
    </source>
</evidence>
<dbReference type="InterPro" id="IPR016135">
    <property type="entry name" value="UBQ-conjugating_enzyme/RWD"/>
</dbReference>
<dbReference type="SMART" id="SM00212">
    <property type="entry name" value="UBCc"/>
    <property type="match status" value="1"/>
</dbReference>
<dbReference type="FunFam" id="3.10.110.10:FF:000136">
    <property type="entry name" value="Predicted protein"/>
    <property type="match status" value="1"/>
</dbReference>
<dbReference type="OrthoDB" id="47801at2759"/>
<dbReference type="CDD" id="cd23837">
    <property type="entry name" value="UBCc_UBE2O"/>
    <property type="match status" value="1"/>
</dbReference>
<dbReference type="InterPro" id="IPR057734">
    <property type="entry name" value="UBE2O-like_SH3-C"/>
</dbReference>
<protein>
    <recommendedName>
        <fullName evidence="4">UBC core domain-containing protein</fullName>
    </recommendedName>
</protein>
<evidence type="ECO:0000313" key="5">
    <source>
        <dbReference type="EMBL" id="CAH1104732.1"/>
    </source>
</evidence>
<feature type="compositionally biased region" description="Acidic residues" evidence="3">
    <location>
        <begin position="341"/>
        <end position="355"/>
    </location>
</feature>
<dbReference type="Pfam" id="PF00179">
    <property type="entry name" value="UQ_con"/>
    <property type="match status" value="1"/>
</dbReference>
<sequence length="1097" mass="125373">MSHANTETIKEFYTNDVVYRHDKHKKILFGVVVDSYEASSDVDERHSLQKGQIRVLWNNNSRQRVWRQSKVGLINRSIIPGDIVRRFEKGKETQRGYCKETKQVATVQIVGTDRVIERVTTERLHSVRPYDVDDAVCLGSKFGRIETVDQMVSMQSKCGSIVNVLTSINHDLDDYWLSKRNRISFDAYYPGQELICVASNFEQPHWIKKSKTMKRNIQSRQRFTVQNVEDVLIEIAWYNNTSGYSHISEISQDDIKKLKVLEHPSDTFLELADRRLLKLSTSDVLLKKKDWTKKLTLMYRPEVVPKVRHIVSCTSKTPRISRLRSSSLVYAQNEEVNFNSEEDEWWTEESDESDNDGTTSSRINNSTKNNKRHFPPKSQDLVPGNTLAVEVICVESKVNVVWQDGSEEKDIPSTQLYYSISLDDHEFFPGEWVINDSKPETDSYGVVQSVNYLERTASIKWFTYSETQKKPTELAINEMSVYDLKKHSKFVFRPRSIVKSKAVEEEKTGKVIDSCIEGYVKVQWLDGTEENCWPQDIEFIPETADYDFSDEDSSDDDAGDCVSWETESIESYAGDMTDETVLQPLAARLDFIRSRIIYLKDAFRQHTHIVDPYKETVIFVKDLLLIYENSSYLDKLLGTSFFSLQSKHFQVLLLRAKQKLKTLGVEVKGRLFSEDNISPSISKIKIAEKENINKMIKLENKMNAQIVEKKEGRESTAPATPLTPDSPDNSCSSQDNLCIELLSMLKVRMDLAYAEIISRIGGSQAFTVVTKASDKIPTPCSSTPLPSVPTTPEDSFLSTSPLKLNLMGKGQDENEPFMIVEDAPPTHHYYASQLEFTDFQRFVKAVEKEYRSLKDSLPPGVWVRCYADRLDLLSVMIKGPAKTPYEDGLFLFDIQFSNDYPRSPPLVHYISYSSERLNPNLYVEGKVCVSLLGTWMGRGTEVWGPNSTLLQLIVSIQGLILVSEPYYNEAGYDKQTDTQQGYENSRTYNELVILKLIQSMKEMLRSPPDMFKSEIHTHFAENGRNLCRRLRSYCQDSEPIPPEFPLLPVSKGLKLSLTASLTAFEDVLIKIGDKSEVANANEEAENVIQKQEIGDQA</sequence>
<accession>A0A9P0CU56</accession>
<dbReference type="PANTHER" id="PTHR46116:SF15">
    <property type="entry name" value="(E3-INDEPENDENT) E2 UBIQUITIN-CONJUGATING ENZYME"/>
    <property type="match status" value="1"/>
</dbReference>
<name>A0A9P0CU56_9CUCU</name>
<keyword evidence="2" id="KW-0833">Ubl conjugation pathway</keyword>
<feature type="region of interest" description="Disordered" evidence="3">
    <location>
        <begin position="341"/>
        <end position="381"/>
    </location>
</feature>
<dbReference type="PROSITE" id="PS50127">
    <property type="entry name" value="UBC_2"/>
    <property type="match status" value="1"/>
</dbReference>
<evidence type="ECO:0000256" key="1">
    <source>
        <dbReference type="ARBA" id="ARBA00022679"/>
    </source>
</evidence>
<dbReference type="InterPro" id="IPR057733">
    <property type="entry name" value="UBE2O-like_SH3-B"/>
</dbReference>
<feature type="region of interest" description="Disordered" evidence="3">
    <location>
        <begin position="710"/>
        <end position="731"/>
    </location>
</feature>
<dbReference type="Proteomes" id="UP001153636">
    <property type="component" value="Chromosome 18"/>
</dbReference>
<dbReference type="Gene3D" id="3.10.110.10">
    <property type="entry name" value="Ubiquitin Conjugating Enzyme"/>
    <property type="match status" value="1"/>
</dbReference>
<dbReference type="Pfam" id="PF23046">
    <property type="entry name" value="tSH3-B_UBE2O"/>
    <property type="match status" value="1"/>
</dbReference>
<dbReference type="Pfam" id="PF23043">
    <property type="entry name" value="SH3-B_UBE2O"/>
    <property type="match status" value="1"/>
</dbReference>
<reference evidence="5" key="1">
    <citation type="submission" date="2022-01" db="EMBL/GenBank/DDBJ databases">
        <authorList>
            <person name="King R."/>
        </authorList>
    </citation>
    <scope>NUCLEOTIDE SEQUENCE</scope>
</reference>
<dbReference type="EMBL" id="OV651830">
    <property type="protein sequence ID" value="CAH1104732.1"/>
    <property type="molecule type" value="Genomic_DNA"/>
</dbReference>
<dbReference type="AlphaFoldDB" id="A0A9P0CU56"/>